<dbReference type="InterPro" id="IPR007110">
    <property type="entry name" value="Ig-like_dom"/>
</dbReference>
<reference evidence="5" key="1">
    <citation type="submission" date="2021-02" db="EMBL/GenBank/DDBJ databases">
        <authorList>
            <person name="Nowell W R."/>
        </authorList>
    </citation>
    <scope>NUCLEOTIDE SEQUENCE</scope>
</reference>
<dbReference type="CDD" id="cd00637">
    <property type="entry name" value="7tm_classA_rhodopsin-like"/>
    <property type="match status" value="1"/>
</dbReference>
<keyword evidence="3" id="KW-0472">Membrane</keyword>
<dbReference type="GO" id="GO:0008046">
    <property type="term" value="F:axon guidance receptor activity"/>
    <property type="evidence" value="ECO:0007669"/>
    <property type="project" value="TreeGrafter"/>
</dbReference>
<dbReference type="SUPFAM" id="SSF48726">
    <property type="entry name" value="Immunoglobulin"/>
    <property type="match status" value="4"/>
</dbReference>
<dbReference type="GO" id="GO:0050808">
    <property type="term" value="P:synapse organization"/>
    <property type="evidence" value="ECO:0007669"/>
    <property type="project" value="TreeGrafter"/>
</dbReference>
<evidence type="ECO:0000313" key="5">
    <source>
        <dbReference type="EMBL" id="CAF0830474.1"/>
    </source>
</evidence>
<keyword evidence="3" id="KW-1133">Transmembrane helix</keyword>
<accession>A0A813UPB5</accession>
<feature type="transmembrane region" description="Helical" evidence="3">
    <location>
        <begin position="127"/>
        <end position="152"/>
    </location>
</feature>
<feature type="transmembrane region" description="Helical" evidence="3">
    <location>
        <begin position="224"/>
        <end position="248"/>
    </location>
</feature>
<evidence type="ECO:0000313" key="7">
    <source>
        <dbReference type="Proteomes" id="UP000663891"/>
    </source>
</evidence>
<proteinExistence type="predicted"/>
<feature type="transmembrane region" description="Helical" evidence="3">
    <location>
        <begin position="88"/>
        <end position="106"/>
    </location>
</feature>
<dbReference type="Gene3D" id="1.20.1070.10">
    <property type="entry name" value="Rhodopsin 7-helix transmembrane proteins"/>
    <property type="match status" value="1"/>
</dbReference>
<sequence length="906" mass="103650">MMNQVGFVLNIITLSIDIFTCLISLIIFITIINYRCHNHIKQEDKITFILCTNIYPLTMVYTALMVLTNIQTLLGDLYGHNSNSSLCVFLGYFSTVLLSMLYWAFVNQAFYRLCRIVYTTYIWLQSSMLYILLPFIELILICILLSPVLFWNDIIYLPKENYCFVTMTNVRGVLWLLLNAFFLPVSLLPLIYLRITKYLRQQYNYQAYIVQQRQKRDLLVIRRILITAGLLIALGIPSTVLAIILFITGEEHPLFMRIEFCLSAARAMFWIGVTRFLNIKIPCWRILANPFTTSTDSTDSDSSTNFTSIEAENITTIIEATTTTSENGTSDQITTVESTTIDTNLTTITDIEITTIASIHITTENDTSTVIDLGIDTIIQILKQITTQTPIQLTTSARVNLQVVISPTTIQVQYGQTYELICSVYGGDANTAIYWIQEEPERRYALTETNDKHITASEVQLRARIKIDDRSKIGKYTCMAQTADGNSDTSILTMQEDHNYYRPPSSGSQNLVIVAPDMADNDYVEIQCTGAEPDDEGKIQWYFNNRLLHDEQPLFPRGKTLHIRPITKPYLGHYRCSIPDSGYTDANSILTFSTEPSHDVHPVFSPSSPLSIDEGASQLIEPPAGYYHARWTRSNSQELPSGIYQSGNNLQISNARSDHSGTYNCELYKVDGTSINIQYEINVQHRHTYQTPSIEGQRMIIQYTITSYEPIEIIWKKYTDQGYQPLSSAFTVEPNRLILHYATSDSVGTYQITVRNSHGEVQQELRVNVESRHHHQHVPERHQQYVPERQQQYVTERYPQQQEPIEVTVEPSEITVGSGERAIVTCHVKGTQQYRVTWSKYAHDTRLPDYAQQQGNTVMIAPTADTRSEQMYFQCKVDVSGQTEPHHAYATINIRGRQRKRRNVRK</sequence>
<dbReference type="GO" id="GO:0030424">
    <property type="term" value="C:axon"/>
    <property type="evidence" value="ECO:0007669"/>
    <property type="project" value="TreeGrafter"/>
</dbReference>
<dbReference type="Gene3D" id="2.60.40.10">
    <property type="entry name" value="Immunoglobulins"/>
    <property type="match status" value="5"/>
</dbReference>
<dbReference type="SMART" id="SM00409">
    <property type="entry name" value="IG"/>
    <property type="match status" value="5"/>
</dbReference>
<dbReference type="InterPro" id="IPR013783">
    <property type="entry name" value="Ig-like_fold"/>
</dbReference>
<feature type="transmembrane region" description="Helical" evidence="3">
    <location>
        <begin position="172"/>
        <end position="193"/>
    </location>
</feature>
<dbReference type="AlphaFoldDB" id="A0A813UPB5"/>
<dbReference type="PANTHER" id="PTHR45080">
    <property type="entry name" value="CONTACTIN 5"/>
    <property type="match status" value="1"/>
</dbReference>
<dbReference type="Proteomes" id="UP000663881">
    <property type="component" value="Unassembled WGS sequence"/>
</dbReference>
<organism evidence="5 7">
    <name type="scientific">Adineta steineri</name>
    <dbReference type="NCBI Taxonomy" id="433720"/>
    <lineage>
        <taxon>Eukaryota</taxon>
        <taxon>Metazoa</taxon>
        <taxon>Spiralia</taxon>
        <taxon>Gnathifera</taxon>
        <taxon>Rotifera</taxon>
        <taxon>Eurotatoria</taxon>
        <taxon>Bdelloidea</taxon>
        <taxon>Adinetida</taxon>
        <taxon>Adinetidae</taxon>
        <taxon>Adineta</taxon>
    </lineage>
</organism>
<evidence type="ECO:0000313" key="6">
    <source>
        <dbReference type="EMBL" id="CAF3698797.1"/>
    </source>
</evidence>
<feature type="domain" description="Ig-like" evidence="4">
    <location>
        <begin position="630"/>
        <end position="682"/>
    </location>
</feature>
<evidence type="ECO:0000259" key="4">
    <source>
        <dbReference type="PROSITE" id="PS50835"/>
    </source>
</evidence>
<keyword evidence="3" id="KW-0812">Transmembrane</keyword>
<feature type="domain" description="Ig-like" evidence="4">
    <location>
        <begin position="503"/>
        <end position="593"/>
    </location>
</feature>
<evidence type="ECO:0000256" key="3">
    <source>
        <dbReference type="SAM" id="Phobius"/>
    </source>
</evidence>
<dbReference type="PANTHER" id="PTHR45080:SF8">
    <property type="entry name" value="IG-LIKE DOMAIN-CONTAINING PROTEIN"/>
    <property type="match status" value="1"/>
</dbReference>
<comment type="caution">
    <text evidence="5">The sequence shown here is derived from an EMBL/GenBank/DDBJ whole genome shotgun (WGS) entry which is preliminary data.</text>
</comment>
<dbReference type="EMBL" id="CAJOAY010000593">
    <property type="protein sequence ID" value="CAF3698797.1"/>
    <property type="molecule type" value="Genomic_DNA"/>
</dbReference>
<gene>
    <name evidence="6" type="ORF">OKA104_LOCUS12344</name>
    <name evidence="5" type="ORF">VCS650_LOCUS5573</name>
</gene>
<evidence type="ECO:0000256" key="2">
    <source>
        <dbReference type="ARBA" id="ARBA00023157"/>
    </source>
</evidence>
<keyword evidence="1" id="KW-0732">Signal</keyword>
<keyword evidence="2" id="KW-1015">Disulfide bond</keyword>
<protein>
    <recommendedName>
        <fullName evidence="4">Ig-like domain-containing protein</fullName>
    </recommendedName>
</protein>
<dbReference type="Proteomes" id="UP000663891">
    <property type="component" value="Unassembled WGS sequence"/>
</dbReference>
<feature type="transmembrane region" description="Helical" evidence="3">
    <location>
        <begin position="46"/>
        <end position="68"/>
    </location>
</feature>
<name>A0A813UPB5_9BILA</name>
<dbReference type="EMBL" id="CAJNON010000033">
    <property type="protein sequence ID" value="CAF0830474.1"/>
    <property type="molecule type" value="Genomic_DNA"/>
</dbReference>
<feature type="domain" description="Ig-like" evidence="4">
    <location>
        <begin position="390"/>
        <end position="493"/>
    </location>
</feature>
<dbReference type="GO" id="GO:0007156">
    <property type="term" value="P:homophilic cell adhesion via plasma membrane adhesion molecules"/>
    <property type="evidence" value="ECO:0007669"/>
    <property type="project" value="TreeGrafter"/>
</dbReference>
<dbReference type="GO" id="GO:0043025">
    <property type="term" value="C:neuronal cell body"/>
    <property type="evidence" value="ECO:0007669"/>
    <property type="project" value="TreeGrafter"/>
</dbReference>
<dbReference type="OrthoDB" id="10039395at2759"/>
<evidence type="ECO:0000256" key="1">
    <source>
        <dbReference type="ARBA" id="ARBA00022729"/>
    </source>
</evidence>
<dbReference type="GO" id="GO:0005886">
    <property type="term" value="C:plasma membrane"/>
    <property type="evidence" value="ECO:0007669"/>
    <property type="project" value="TreeGrafter"/>
</dbReference>
<dbReference type="InterPro" id="IPR050958">
    <property type="entry name" value="Cell_Adh-Cytoskel_Orgn"/>
</dbReference>
<feature type="domain" description="Ig-like" evidence="4">
    <location>
        <begin position="804"/>
        <end position="893"/>
    </location>
</feature>
<dbReference type="InterPro" id="IPR036179">
    <property type="entry name" value="Ig-like_dom_sf"/>
</dbReference>
<dbReference type="PROSITE" id="PS50835">
    <property type="entry name" value="IG_LIKE"/>
    <property type="match status" value="4"/>
</dbReference>
<feature type="transmembrane region" description="Helical" evidence="3">
    <location>
        <begin position="6"/>
        <end position="34"/>
    </location>
</feature>
<dbReference type="InterPro" id="IPR003599">
    <property type="entry name" value="Ig_sub"/>
</dbReference>